<accession>A0A150GEC1</accession>
<protein>
    <submittedName>
        <fullName evidence="1">Uncharacterized protein</fullName>
    </submittedName>
</protein>
<gene>
    <name evidence="1" type="ORF">GPECTOR_32g538</name>
</gene>
<evidence type="ECO:0000313" key="1">
    <source>
        <dbReference type="EMBL" id="KXZ47925.1"/>
    </source>
</evidence>
<evidence type="ECO:0000313" key="2">
    <source>
        <dbReference type="Proteomes" id="UP000075714"/>
    </source>
</evidence>
<dbReference type="EMBL" id="LSYV01000033">
    <property type="protein sequence ID" value="KXZ47925.1"/>
    <property type="molecule type" value="Genomic_DNA"/>
</dbReference>
<dbReference type="AlphaFoldDB" id="A0A150GEC1"/>
<dbReference type="Proteomes" id="UP000075714">
    <property type="component" value="Unassembled WGS sequence"/>
</dbReference>
<name>A0A150GEC1_GONPE</name>
<proteinExistence type="predicted"/>
<sequence>MENTQDDLHALATKVSHWSKEAASLSADLKEEALLLELSGQADRLAAAEARRHERHSTARVGRCAAGVGAASDWRGRRGV</sequence>
<keyword evidence="2" id="KW-1185">Reference proteome</keyword>
<reference evidence="2" key="1">
    <citation type="journal article" date="2016" name="Nat. Commun.">
        <title>The Gonium pectorale genome demonstrates co-option of cell cycle regulation during the evolution of multicellularity.</title>
        <authorList>
            <person name="Hanschen E.R."/>
            <person name="Marriage T.N."/>
            <person name="Ferris P.J."/>
            <person name="Hamaji T."/>
            <person name="Toyoda A."/>
            <person name="Fujiyama A."/>
            <person name="Neme R."/>
            <person name="Noguchi H."/>
            <person name="Minakuchi Y."/>
            <person name="Suzuki M."/>
            <person name="Kawai-Toyooka H."/>
            <person name="Smith D.R."/>
            <person name="Sparks H."/>
            <person name="Anderson J."/>
            <person name="Bakaric R."/>
            <person name="Luria V."/>
            <person name="Karger A."/>
            <person name="Kirschner M.W."/>
            <person name="Durand P.M."/>
            <person name="Michod R.E."/>
            <person name="Nozaki H."/>
            <person name="Olson B.J."/>
        </authorList>
    </citation>
    <scope>NUCLEOTIDE SEQUENCE [LARGE SCALE GENOMIC DNA]</scope>
    <source>
        <strain evidence="2">NIES-2863</strain>
    </source>
</reference>
<comment type="caution">
    <text evidence="1">The sequence shown here is derived from an EMBL/GenBank/DDBJ whole genome shotgun (WGS) entry which is preliminary data.</text>
</comment>
<organism evidence="1 2">
    <name type="scientific">Gonium pectorale</name>
    <name type="common">Green alga</name>
    <dbReference type="NCBI Taxonomy" id="33097"/>
    <lineage>
        <taxon>Eukaryota</taxon>
        <taxon>Viridiplantae</taxon>
        <taxon>Chlorophyta</taxon>
        <taxon>core chlorophytes</taxon>
        <taxon>Chlorophyceae</taxon>
        <taxon>CS clade</taxon>
        <taxon>Chlamydomonadales</taxon>
        <taxon>Volvocaceae</taxon>
        <taxon>Gonium</taxon>
    </lineage>
</organism>